<proteinExistence type="predicted"/>
<feature type="coiled-coil region" evidence="2">
    <location>
        <begin position="734"/>
        <end position="783"/>
    </location>
</feature>
<feature type="repeat" description="WD" evidence="1">
    <location>
        <begin position="291"/>
        <end position="323"/>
    </location>
</feature>
<evidence type="ECO:0000256" key="3">
    <source>
        <dbReference type="SAM" id="MobiDB-lite"/>
    </source>
</evidence>
<organism evidence="4 5">
    <name type="scientific">Powellomyces hirtus</name>
    <dbReference type="NCBI Taxonomy" id="109895"/>
    <lineage>
        <taxon>Eukaryota</taxon>
        <taxon>Fungi</taxon>
        <taxon>Fungi incertae sedis</taxon>
        <taxon>Chytridiomycota</taxon>
        <taxon>Chytridiomycota incertae sedis</taxon>
        <taxon>Chytridiomycetes</taxon>
        <taxon>Spizellomycetales</taxon>
        <taxon>Powellomycetaceae</taxon>
        <taxon>Powellomyces</taxon>
    </lineage>
</organism>
<keyword evidence="2" id="KW-0175">Coiled coil</keyword>
<feature type="region of interest" description="Disordered" evidence="3">
    <location>
        <begin position="1080"/>
        <end position="1122"/>
    </location>
</feature>
<dbReference type="Pfam" id="PF00400">
    <property type="entry name" value="WD40"/>
    <property type="match status" value="3"/>
</dbReference>
<dbReference type="SUPFAM" id="SSF50998">
    <property type="entry name" value="Quinoprotein alcohol dehydrogenase-like"/>
    <property type="match status" value="1"/>
</dbReference>
<dbReference type="PROSITE" id="PS50082">
    <property type="entry name" value="WD_REPEATS_2"/>
    <property type="match status" value="2"/>
</dbReference>
<name>A0A507DYB8_9FUNG</name>
<dbReference type="InterPro" id="IPR001680">
    <property type="entry name" value="WD40_rpt"/>
</dbReference>
<evidence type="ECO:0008006" key="6">
    <source>
        <dbReference type="Google" id="ProtNLM"/>
    </source>
</evidence>
<reference evidence="4 5" key="1">
    <citation type="journal article" date="2019" name="Sci. Rep.">
        <title>Comparative genomics of chytrid fungi reveal insights into the obligate biotrophic and pathogenic lifestyle of Synchytrium endobioticum.</title>
        <authorList>
            <person name="van de Vossenberg B.T.L.H."/>
            <person name="Warris S."/>
            <person name="Nguyen H.D.T."/>
            <person name="van Gent-Pelzer M.P.E."/>
            <person name="Joly D.L."/>
            <person name="van de Geest H.C."/>
            <person name="Bonants P.J.M."/>
            <person name="Smith D.S."/>
            <person name="Levesque C.A."/>
            <person name="van der Lee T.A.J."/>
        </authorList>
    </citation>
    <scope>NUCLEOTIDE SEQUENCE [LARGE SCALE GENOMIC DNA]</scope>
    <source>
        <strain evidence="4 5">CBS 809.83</strain>
    </source>
</reference>
<dbReference type="Gene3D" id="2.130.10.10">
    <property type="entry name" value="YVTN repeat-like/Quinoprotein amine dehydrogenase"/>
    <property type="match status" value="2"/>
</dbReference>
<feature type="repeat" description="WD" evidence="1">
    <location>
        <begin position="414"/>
        <end position="455"/>
    </location>
</feature>
<evidence type="ECO:0000313" key="5">
    <source>
        <dbReference type="Proteomes" id="UP000318582"/>
    </source>
</evidence>
<dbReference type="InterPro" id="IPR015943">
    <property type="entry name" value="WD40/YVTN_repeat-like_dom_sf"/>
</dbReference>
<dbReference type="PROSITE" id="PS50294">
    <property type="entry name" value="WD_REPEATS_REGION"/>
    <property type="match status" value="1"/>
</dbReference>
<feature type="coiled-coil region" evidence="2">
    <location>
        <begin position="633"/>
        <end position="674"/>
    </location>
</feature>
<feature type="coiled-coil region" evidence="2">
    <location>
        <begin position="823"/>
        <end position="878"/>
    </location>
</feature>
<keyword evidence="1" id="KW-0853">WD repeat</keyword>
<dbReference type="SUPFAM" id="SSF69322">
    <property type="entry name" value="Tricorn protease domain 2"/>
    <property type="match status" value="1"/>
</dbReference>
<dbReference type="Gene3D" id="1.10.287.1490">
    <property type="match status" value="1"/>
</dbReference>
<evidence type="ECO:0000256" key="2">
    <source>
        <dbReference type="SAM" id="Coils"/>
    </source>
</evidence>
<evidence type="ECO:0000313" key="4">
    <source>
        <dbReference type="EMBL" id="TPX56516.1"/>
    </source>
</evidence>
<protein>
    <recommendedName>
        <fullName evidence="6">Cilia- and flagella-associated protein 57</fullName>
    </recommendedName>
</protein>
<dbReference type="STRING" id="109895.A0A507DYB8"/>
<sequence length="1136" mass="128326">MSVDRRLFAAGERGAPWEATSRMSKAEKSGTRPAVTVYEGYSSKKRRTLPAAETCASKEFVALSFSSDSKYLAAQGGAPDWLLHFYVWEKGKLLATLSTSPIEEDDGSVREIGINPSDETEICVLGNKTAKNFRYQEGGLVEGTLNGIQDYEITCHAWLHQAPSRLALGTQYNGILILEGGTINQRIDQPTFVSNIFPLTLGFACTGRVGNSSNSGLDVYERYTDDSNPQEVFKLTRKIPLMDDLHVRSMHGNAAEQILILEAESGQIYRYSLTEQKGLKGEDPKFVPVGQPYHRGAIISIDVCVRKPLIVTCSSDRSIRIWDYLTNTCHLVKTFTEEPLSVSLHPSGLHLLVGFNDKLRLKNILMDDLRVFREIGVRGCRECRFSNGGHLFAATQGNMIQIYSTWTCDNIANFKGHNGRIKSLAWTPGDAHLVSAGADGAVYAWSLADIKRENEYILKSTSYSCAIISADGRTMWAVGSDRMLKEITDSTVTMEMESDQVLTQIVMSTSGRMLFAGTQGGTVRALKFPLSGYPEDYQEHIAHGGPVTMMRVSYDDQYLFSASEDGILYAFKISEKEERGLKREKLNLYADEILITKSDLEEKTIQTSELGRSLEELQIEHEYQLRLRDMNFNEKMKDISERFMDQLDQLKKTTQSLRTEKEKLEIKHEEIMAKVHTRHSAELHDHEASYNQELMTEYDKYQDAQAEANMLQTRWQVNTARRAEELKRTLAEAESVWEAKLDQKSAEIEKLQAKMATQYSEHIEEQRQVSEDIDTEIERLQQRYERKLLSEREDGARLKGENGIMRKKFNTLTKDIDDNRMETTRMRADEKRLKAAIEALEKEIAMLKHDMSERDVAIQEKERRVYDLKKKNQELEKFKFVLDYRIKELKEQVEPRENHIKDMTSHIKDINGSLETLSAHKAGFNSTIAELSSKLAATKKEYALRHRQAHQLEHQIKSFTTDLHGAIPYIQDAAVLRAAVNRLLGKYLSAANQEDLTLAEVDSEVAKEGRMQQQVLRDRVKALRRVVETNAAKFRLDSVGRVVVNRKLIGEINKLRHIGKHSAKKIQNLQVLAIAEVPRRAAPSASASTNSNNPTINTTTARPTTAAAAPAPSQLGQHAHHKLPTIVGSKAVTFAT</sequence>
<dbReference type="InterPro" id="IPR052993">
    <property type="entry name" value="CFA-57"/>
</dbReference>
<gene>
    <name evidence="4" type="ORF">PhCBS80983_g04473</name>
</gene>
<feature type="compositionally biased region" description="Low complexity" evidence="3">
    <location>
        <begin position="1081"/>
        <end position="1112"/>
    </location>
</feature>
<keyword evidence="5" id="KW-1185">Reference proteome</keyword>
<dbReference type="Proteomes" id="UP000318582">
    <property type="component" value="Unassembled WGS sequence"/>
</dbReference>
<dbReference type="EMBL" id="QEAQ01000072">
    <property type="protein sequence ID" value="TPX56516.1"/>
    <property type="molecule type" value="Genomic_DNA"/>
</dbReference>
<comment type="caution">
    <text evidence="4">The sequence shown here is derived from an EMBL/GenBank/DDBJ whole genome shotgun (WGS) entry which is preliminary data.</text>
</comment>
<evidence type="ECO:0000256" key="1">
    <source>
        <dbReference type="PROSITE-ProRule" id="PRU00221"/>
    </source>
</evidence>
<accession>A0A507DYB8</accession>
<dbReference type="PANTHER" id="PTHR32215">
    <property type="entry name" value="CILIA- AND FLAGELLA-ASSOCIATED PROTEIN 57"/>
    <property type="match status" value="1"/>
</dbReference>
<dbReference type="SMART" id="SM00320">
    <property type="entry name" value="WD40"/>
    <property type="match status" value="5"/>
</dbReference>
<dbReference type="AlphaFoldDB" id="A0A507DYB8"/>
<dbReference type="InterPro" id="IPR011047">
    <property type="entry name" value="Quinoprotein_ADH-like_sf"/>
</dbReference>
<dbReference type="PANTHER" id="PTHR32215:SF0">
    <property type="entry name" value="CILIA- AND FLAGELLA-ASSOCIATED PROTEIN 57"/>
    <property type="match status" value="1"/>
</dbReference>